<evidence type="ECO:0000313" key="1">
    <source>
        <dbReference type="EMBL" id="TGZ75432.1"/>
    </source>
</evidence>
<organism evidence="1 2">
    <name type="scientific">Opisthorchis felineus</name>
    <dbReference type="NCBI Taxonomy" id="147828"/>
    <lineage>
        <taxon>Eukaryota</taxon>
        <taxon>Metazoa</taxon>
        <taxon>Spiralia</taxon>
        <taxon>Lophotrochozoa</taxon>
        <taxon>Platyhelminthes</taxon>
        <taxon>Trematoda</taxon>
        <taxon>Digenea</taxon>
        <taxon>Opisthorchiida</taxon>
        <taxon>Opisthorchiata</taxon>
        <taxon>Opisthorchiidae</taxon>
        <taxon>Opisthorchis</taxon>
    </lineage>
</organism>
<evidence type="ECO:0000313" key="2">
    <source>
        <dbReference type="Proteomes" id="UP000308267"/>
    </source>
</evidence>
<dbReference type="Proteomes" id="UP000308267">
    <property type="component" value="Unassembled WGS sequence"/>
</dbReference>
<reference evidence="1 2" key="1">
    <citation type="journal article" date="2019" name="BMC Genomics">
        <title>New insights from Opisthorchis felineus genome: update on genomics of the epidemiologically important liver flukes.</title>
        <authorList>
            <person name="Ershov N.I."/>
            <person name="Mordvinov V.A."/>
            <person name="Prokhortchouk E.B."/>
            <person name="Pakharukova M.Y."/>
            <person name="Gunbin K.V."/>
            <person name="Ustyantsev K."/>
            <person name="Genaev M.A."/>
            <person name="Blinov A.G."/>
            <person name="Mazur A."/>
            <person name="Boulygina E."/>
            <person name="Tsygankova S."/>
            <person name="Khrameeva E."/>
            <person name="Chekanov N."/>
            <person name="Fan G."/>
            <person name="Xiao A."/>
            <person name="Zhang H."/>
            <person name="Xu X."/>
            <person name="Yang H."/>
            <person name="Solovyev V."/>
            <person name="Lee S.M."/>
            <person name="Liu X."/>
            <person name="Afonnikov D.A."/>
            <person name="Skryabin K.G."/>
        </authorList>
    </citation>
    <scope>NUCLEOTIDE SEQUENCE [LARGE SCALE GENOMIC DNA]</scope>
    <source>
        <strain evidence="1">AK-0245</strain>
        <tissue evidence="1">Whole organism</tissue>
    </source>
</reference>
<protein>
    <submittedName>
        <fullName evidence="1">Uncharacterized protein</fullName>
    </submittedName>
</protein>
<accession>A0A4S2MFM2</accession>
<dbReference type="EMBL" id="SJOL01000719">
    <property type="protein sequence ID" value="TGZ75432.1"/>
    <property type="molecule type" value="Genomic_DNA"/>
</dbReference>
<sequence>MSATVDKLSVSLSTTHVAIEKIAPQISISSVSFVTPCIRRRMRLTGQVLVGRKKHKHGQFLLRTCQCCSQKVWRLVCIWMEESLLDLEFGRMTLTLRKVPAAFSKALCQTFRRKDQISGIFLTNEFAHICYRFGIVHKDNHAPFRNGRTIA</sequence>
<name>A0A4S2MFM2_OPIFE</name>
<comment type="caution">
    <text evidence="1">The sequence shown here is derived from an EMBL/GenBank/DDBJ whole genome shotgun (WGS) entry which is preliminary data.</text>
</comment>
<keyword evidence="2" id="KW-1185">Reference proteome</keyword>
<gene>
    <name evidence="1" type="ORF">CRM22_000384</name>
</gene>
<proteinExistence type="predicted"/>
<dbReference type="AlphaFoldDB" id="A0A4S2MFM2"/>